<reference evidence="1 2" key="1">
    <citation type="submission" date="2019-02" db="EMBL/GenBank/DDBJ databases">
        <title>Deep-cultivation of Planctomycetes and their phenomic and genomic characterization uncovers novel biology.</title>
        <authorList>
            <person name="Wiegand S."/>
            <person name="Jogler M."/>
            <person name="Boedeker C."/>
            <person name="Pinto D."/>
            <person name="Vollmers J."/>
            <person name="Rivas-Marin E."/>
            <person name="Kohn T."/>
            <person name="Peeters S.H."/>
            <person name="Heuer A."/>
            <person name="Rast P."/>
            <person name="Oberbeckmann S."/>
            <person name="Bunk B."/>
            <person name="Jeske O."/>
            <person name="Meyerdierks A."/>
            <person name="Storesund J.E."/>
            <person name="Kallscheuer N."/>
            <person name="Luecker S."/>
            <person name="Lage O.M."/>
            <person name="Pohl T."/>
            <person name="Merkel B.J."/>
            <person name="Hornburger P."/>
            <person name="Mueller R.-W."/>
            <person name="Bruemmer F."/>
            <person name="Labrenz M."/>
            <person name="Spormann A.M."/>
            <person name="Op den Camp H."/>
            <person name="Overmann J."/>
            <person name="Amann R."/>
            <person name="Jetten M.S.M."/>
            <person name="Mascher T."/>
            <person name="Medema M.H."/>
            <person name="Devos D.P."/>
            <person name="Kaster A.-K."/>
            <person name="Ovreas L."/>
            <person name="Rohde M."/>
            <person name="Galperin M.Y."/>
            <person name="Jogler C."/>
        </authorList>
    </citation>
    <scope>NUCLEOTIDE SEQUENCE [LARGE SCALE GENOMIC DNA]</scope>
    <source>
        <strain evidence="1 2">ElP</strain>
    </source>
</reference>
<keyword evidence="2" id="KW-1185">Reference proteome</keyword>
<dbReference type="KEGG" id="tpla:ElP_25240"/>
<dbReference type="EMBL" id="CP036426">
    <property type="protein sequence ID" value="QDV34633.1"/>
    <property type="molecule type" value="Genomic_DNA"/>
</dbReference>
<accession>A0A518H1C3</accession>
<gene>
    <name evidence="1" type="ORF">ElP_25240</name>
</gene>
<evidence type="ECO:0000313" key="1">
    <source>
        <dbReference type="EMBL" id="QDV34633.1"/>
    </source>
</evidence>
<dbReference type="OrthoDB" id="231509at2"/>
<protein>
    <recommendedName>
        <fullName evidence="3">ISKra4 family transposase</fullName>
    </recommendedName>
</protein>
<dbReference type="Proteomes" id="UP000317835">
    <property type="component" value="Chromosome"/>
</dbReference>
<sequence length="412" mass="44138">MGPITLAGRAYHTCPACRTGHIPIDAELGLAAGTLTPGEEITTWAGTVGSFAEAAEKPLPRMAGLRLAESTVERTTEAAGERLSGLWAAGHALGPAADWRWNRDARGRAVGYVSVDAAGLGMPGDRGAKADGRMASVGKVFNPRAAPSEAAPKGHPPAARYQAGLMGLDELGARMRRQAAQVGLDRAERWVALTGGGAGRDGFMDVSFPRAVRVPDFDHAAEHLGDLAKAYCGGDAEAAGTLTGRWSHRMKHEGGGAIPATLEALDLGGRSAAAREGHRQVSGYIRNNLHRMDYPRYRAAGWQIGSGHIEAACKTVVNRRLKRSGMRWGGDGADAVCQLRALYEGEPGQWDAFWYRSINRHTNRLPTKKTLIPLVVHPASRLIPGTAAMPGRRRGRCRRRRPQTNGCRCPFQ</sequence>
<proteinExistence type="predicted"/>
<evidence type="ECO:0008006" key="3">
    <source>
        <dbReference type="Google" id="ProtNLM"/>
    </source>
</evidence>
<evidence type="ECO:0000313" key="2">
    <source>
        <dbReference type="Proteomes" id="UP000317835"/>
    </source>
</evidence>
<name>A0A518H1C3_9BACT</name>
<dbReference type="AlphaFoldDB" id="A0A518H1C3"/>
<organism evidence="1 2">
    <name type="scientific">Tautonia plasticadhaerens</name>
    <dbReference type="NCBI Taxonomy" id="2527974"/>
    <lineage>
        <taxon>Bacteria</taxon>
        <taxon>Pseudomonadati</taxon>
        <taxon>Planctomycetota</taxon>
        <taxon>Planctomycetia</taxon>
        <taxon>Isosphaerales</taxon>
        <taxon>Isosphaeraceae</taxon>
        <taxon>Tautonia</taxon>
    </lineage>
</organism>
<dbReference type="RefSeq" id="WP_145269656.1">
    <property type="nucleotide sequence ID" value="NZ_CP036426.1"/>
</dbReference>